<name>A0ACC5VYJ4_9GAMM</name>
<keyword evidence="2" id="KW-1185">Reference proteome</keyword>
<reference evidence="1" key="1">
    <citation type="submission" date="2020-06" db="EMBL/GenBank/DDBJ databases">
        <title>Whole Genome Sequence of Halomonas aquamarina MB598.</title>
        <authorList>
            <person name="Pervaiz M."/>
            <person name="Fariq A."/>
            <person name="Yasmin A."/>
            <person name="Welch M."/>
        </authorList>
    </citation>
    <scope>NUCLEOTIDE SEQUENCE</scope>
    <source>
        <strain evidence="1">MB598</strain>
    </source>
</reference>
<evidence type="ECO:0000313" key="1">
    <source>
        <dbReference type="EMBL" id="MBZ5489248.1"/>
    </source>
</evidence>
<protein>
    <submittedName>
        <fullName evidence="1">Uncharacterized protein</fullName>
    </submittedName>
</protein>
<accession>A0ACC5VYJ4</accession>
<gene>
    <name evidence="1" type="ORF">HW452_17140</name>
</gene>
<sequence>MANSDVQAQSRDAAFDETPVGGGVCPLFIDIDIFPVRYAIDEAPAEAGTPGPHPIAEKWQGPGYPEIETRDYTMRQLRDGWLYVWVSEEGERRLDEYLIEGATFNGASHLTYPTYVSIAMAYSSVKWTERIREYVLENADVRQRRMRSVDLIAAINTVGDCASLAPHAGPITQLGEQVADITPNGAVDGFTSTTVSTAEREEADSEGGDEEESTYPLLAVKPEITQDSVLSDVEKHDEAIFVALDDDLGIVNDLIFTLLGRQLELEAFLDEHGHRLETALITQTLCGLDESGMPDQVRQDPVKLRHARELIQQRLEAMRLQEVAATMNRSANIERLDPVAEHQYEEQLSTIDAELEALGIDSPNSDDLEALEKKSLWINDVRYQEAVGYINTYQPQLERLQSHVQASLDDALTWLDRLPAEGEAVCYDPCEQQQSRELLEFAFLVSQAVGATETGREWLTKTFLERDTLIGTSLLNFTPALGTAFDAIAHEWSEGAAPREEDGGFSISNATDAGNVVGNAKGVLDLESVQQSAIYQKLARPFKDSFEVIQAVVAGTGKTAWETLAYQALPAASAGAQVGAQAVVRGVTNAMLAAFIHPDNLNVNSRLVRTEDFEARHRRWRNDIIRRENRLKGQQAALARPATRQARASQLRDISAQQKALADLGTKEPKRFMAYQGADAAGGFTETLGFDELREQNRLRTEQAAGGVAAARQRMTRWMDSRGIGGLPLLVAVLNLLNVSDSIRTAQEEGVSQADMEKIASQASYATAAVLSLWVMPYWQCYANRTASFGTSTLKITQAGSQRWLNIAGNAEVSRLAGRLASRVAGMSAFAAIGAGVESWQVFQATSQASSQAESVALWSKFSFTAGMSMVGGAQLLGAVAGRWVAFGWILAPWASWALLALSVGYLISSMLADHYRRDGVRLWLYQSTWGNANKWSGSDEENTAELRALNEALFTPALKLMPVVKTEFDMSDTISPYSPGRQITTLQGYWVQLALPAMLAGEIVSVSEQVAGGFWAAAASFQEHPVLGKACELPESSQYQAGDSLRVWQAWIPAERLAAGEPFLMEVAYDEAIYSDTNGGLSFTFFKPEPSQGKREVEVSERYRGTDNSIKVPLTVPTV</sequence>
<organism evidence="1 2">
    <name type="scientific">Vreelandella aquamarina</name>
    <dbReference type="NCBI Taxonomy" id="77097"/>
    <lineage>
        <taxon>Bacteria</taxon>
        <taxon>Pseudomonadati</taxon>
        <taxon>Pseudomonadota</taxon>
        <taxon>Gammaproteobacteria</taxon>
        <taxon>Oceanospirillales</taxon>
        <taxon>Halomonadaceae</taxon>
        <taxon>Vreelandella</taxon>
    </lineage>
</organism>
<dbReference type="EMBL" id="JABYQT010000021">
    <property type="protein sequence ID" value="MBZ5489248.1"/>
    <property type="molecule type" value="Genomic_DNA"/>
</dbReference>
<comment type="caution">
    <text evidence="1">The sequence shown here is derived from an EMBL/GenBank/DDBJ whole genome shotgun (WGS) entry which is preliminary data.</text>
</comment>
<proteinExistence type="predicted"/>
<dbReference type="Proteomes" id="UP001319846">
    <property type="component" value="Unassembled WGS sequence"/>
</dbReference>
<evidence type="ECO:0000313" key="2">
    <source>
        <dbReference type="Proteomes" id="UP001319846"/>
    </source>
</evidence>